<dbReference type="PANTHER" id="PTHR31642">
    <property type="entry name" value="TRICHOTHECENE 3-O-ACETYLTRANSFERASE"/>
    <property type="match status" value="1"/>
</dbReference>
<dbReference type="InterPro" id="IPR023213">
    <property type="entry name" value="CAT-like_dom_sf"/>
</dbReference>
<sequence length="495" mass="55819">MSAEETTIPDQIIPFHLWDDVPYARSVCLNVTLRFDEVLDHLKLEQALTELFQQTEWRKLGSRVRENASGRLEYHLPVKFSSDRPGFGFSTAQHDMPILSHPQASRMPSKPQTPGIHVLGRMSSFTSITKHPNAPCVLQDYLSADVPQLFIHVLKFTDTTLITVTFPHTLFDAMSLSYFLKAWTSILSGRKDQVPPFLGFNEDVFAAASEPVPAEQHVLYNQTCGNLKLGVFAFCREWEAYWYPEVEDRAVVIPHAYIERLRAKALEELRTQTPKGPGPDSNPSNEVFISEGDIILAWLCKALGIAMDAYPSTQVCIANVFDARSILGISQRGAYIGNGTIPCVTVLRARNLQQDPVSSLALRVRQSLLDQRDRSQVYAMDAMRRKAKKETGFLPVVGDPRHIPMMGTNWYRARLFDLDFSAARMRVDEGLRNGKPCKPVYINNAGPDPLTARSIRNFFTVIGKDGDGNWWFQILARATAWKKIEEVLHELAVEA</sequence>
<reference evidence="1" key="1">
    <citation type="journal article" date="2020" name="Front. Microbiol.">
        <title>Gene regulatory networks of Penicillium echinulatum 2HH and Penicillium oxalicum 114-2 inferred by a computational biology approach.</title>
        <authorList>
            <person name="Lenz A.R."/>
            <person name="Galan-Vasquez E."/>
            <person name="Balbinot E."/>
            <person name="De Abreu F.P."/>
            <person name="De Oliveira N.S."/>
            <person name="Da Rosa L.O."/>
            <person name="De Avila E Silva S."/>
            <person name="Camassola M."/>
            <person name="Dillon A.J.P."/>
            <person name="Perez-Rueda E."/>
        </authorList>
    </citation>
    <scope>NUCLEOTIDE SEQUENCE</scope>
    <source>
        <strain evidence="1">S1M29</strain>
    </source>
</reference>
<dbReference type="EMBL" id="WIWV01000104">
    <property type="protein sequence ID" value="KAF7713850.1"/>
    <property type="molecule type" value="Genomic_DNA"/>
</dbReference>
<keyword evidence="2" id="KW-1185">Reference proteome</keyword>
<accession>A0A8J8VY87</accession>
<organism evidence="1 2">
    <name type="scientific">Penicillium ucsense</name>
    <dbReference type="NCBI Taxonomy" id="2839758"/>
    <lineage>
        <taxon>Eukaryota</taxon>
        <taxon>Fungi</taxon>
        <taxon>Dikarya</taxon>
        <taxon>Ascomycota</taxon>
        <taxon>Pezizomycotina</taxon>
        <taxon>Eurotiomycetes</taxon>
        <taxon>Eurotiomycetidae</taxon>
        <taxon>Eurotiales</taxon>
        <taxon>Aspergillaceae</taxon>
        <taxon>Penicillium</taxon>
    </lineage>
</organism>
<dbReference type="Proteomes" id="UP000631181">
    <property type="component" value="Unassembled WGS sequence"/>
</dbReference>
<dbReference type="Gene3D" id="3.30.559.10">
    <property type="entry name" value="Chloramphenicol acetyltransferase-like domain"/>
    <property type="match status" value="2"/>
</dbReference>
<evidence type="ECO:0000313" key="2">
    <source>
        <dbReference type="Proteomes" id="UP000631181"/>
    </source>
</evidence>
<dbReference type="AlphaFoldDB" id="A0A8J8VY87"/>
<dbReference type="OrthoDB" id="21502at2759"/>
<keyword evidence="1" id="KW-0808">Transferase</keyword>
<comment type="caution">
    <text evidence="1">The sequence shown here is derived from an EMBL/GenBank/DDBJ whole genome shotgun (WGS) entry which is preliminary data.</text>
</comment>
<dbReference type="GO" id="GO:0016747">
    <property type="term" value="F:acyltransferase activity, transferring groups other than amino-acyl groups"/>
    <property type="evidence" value="ECO:0007669"/>
    <property type="project" value="TreeGrafter"/>
</dbReference>
<dbReference type="PANTHER" id="PTHR31642:SF294">
    <property type="entry name" value="ACETYLTRANSFERASE MATC1"/>
    <property type="match status" value="1"/>
</dbReference>
<name>A0A8J8VY87_9EURO</name>
<dbReference type="InterPro" id="IPR050317">
    <property type="entry name" value="Plant_Fungal_Acyltransferase"/>
</dbReference>
<protein>
    <submittedName>
        <fullName evidence="1">Transferase family protein</fullName>
    </submittedName>
</protein>
<gene>
    <name evidence="1" type="ORF">PECM_000528</name>
</gene>
<evidence type="ECO:0000313" key="1">
    <source>
        <dbReference type="EMBL" id="KAF7713850.1"/>
    </source>
</evidence>
<dbReference type="Pfam" id="PF02458">
    <property type="entry name" value="Transferase"/>
    <property type="match status" value="1"/>
</dbReference>
<proteinExistence type="predicted"/>